<gene>
    <name evidence="8" type="ORF">HY3_06130</name>
</gene>
<comment type="caution">
    <text evidence="8">The sequence shown here is derived from an EMBL/GenBank/DDBJ whole genome shotgun (WGS) entry which is preliminary data.</text>
</comment>
<keyword evidence="3" id="KW-0813">Transport</keyword>
<proteinExistence type="inferred from homology"/>
<dbReference type="OrthoDB" id="9800226at2"/>
<keyword evidence="5" id="KW-0812">Transmembrane</keyword>
<evidence type="ECO:0000256" key="3">
    <source>
        <dbReference type="ARBA" id="ARBA00022448"/>
    </source>
</evidence>
<dbReference type="GO" id="GO:0015385">
    <property type="term" value="F:sodium:proton antiporter activity"/>
    <property type="evidence" value="ECO:0007669"/>
    <property type="project" value="TreeGrafter"/>
</dbReference>
<keyword evidence="7" id="KW-0472">Membrane</keyword>
<dbReference type="EMBL" id="AWFB01000089">
    <property type="protein sequence ID" value="RAN30395.1"/>
    <property type="molecule type" value="Genomic_DNA"/>
</dbReference>
<evidence type="ECO:0000256" key="5">
    <source>
        <dbReference type="ARBA" id="ARBA00022692"/>
    </source>
</evidence>
<dbReference type="STRING" id="1280941.HY2_05160"/>
<evidence type="ECO:0000313" key="9">
    <source>
        <dbReference type="Proteomes" id="UP000249123"/>
    </source>
</evidence>
<dbReference type="PANTHER" id="PTHR34702">
    <property type="entry name" value="NA(+)/H(+) ANTIPORTER SUBUNIT F1"/>
    <property type="match status" value="1"/>
</dbReference>
<dbReference type="Proteomes" id="UP000249123">
    <property type="component" value="Unassembled WGS sequence"/>
</dbReference>
<keyword evidence="6" id="KW-1133">Transmembrane helix</keyword>
<dbReference type="Pfam" id="PF04066">
    <property type="entry name" value="MrpF_PhaF"/>
    <property type="match status" value="1"/>
</dbReference>
<dbReference type="InterPro" id="IPR007208">
    <property type="entry name" value="MrpF/PhaF-like"/>
</dbReference>
<dbReference type="RefSeq" id="WP_034828999.1">
    <property type="nucleotide sequence ID" value="NZ_AWFA01000067.1"/>
</dbReference>
<name>A0A062TY92_9PROT</name>
<evidence type="ECO:0000256" key="7">
    <source>
        <dbReference type="ARBA" id="ARBA00023136"/>
    </source>
</evidence>
<reference evidence="8 9" key="1">
    <citation type="submission" date="2013-04" db="EMBL/GenBank/DDBJ databases">
        <title>Hyphomonas sp. T24B3 Genome Sequencing.</title>
        <authorList>
            <person name="Lai Q."/>
            <person name="Shao Z."/>
        </authorList>
    </citation>
    <scope>NUCLEOTIDE SEQUENCE [LARGE SCALE GENOMIC DNA]</scope>
    <source>
        <strain evidence="8 9">T24B3</strain>
    </source>
</reference>
<accession>A0A062TY92</accession>
<evidence type="ECO:0000313" key="8">
    <source>
        <dbReference type="EMBL" id="RAN30395.1"/>
    </source>
</evidence>
<accession>A0A328JUT3</accession>
<protein>
    <submittedName>
        <fullName evidence="8">Multiple resistance and pH regulation protein F</fullName>
    </submittedName>
</protein>
<dbReference type="PANTHER" id="PTHR34702:SF1">
    <property type="entry name" value="NA(+)_H(+) ANTIPORTER SUBUNIT F"/>
    <property type="match status" value="1"/>
</dbReference>
<sequence length="99" mass="10611">MTAAALIALLIGMLLLLIRAIAGPTLYDRVLAVNSFGTKTVLALGLLGFVMGRPEFLDIAILYALINFVATIAILKFFRYRSFQVPLVRRGGQGGGNNG</sequence>
<dbReference type="eggNOG" id="COG2212">
    <property type="taxonomic scope" value="Bacteria"/>
</dbReference>
<keyword evidence="9" id="KW-1185">Reference proteome</keyword>
<comment type="similarity">
    <text evidence="2">Belongs to the CPA3 antiporters (TC 2.A.63) subunit F family.</text>
</comment>
<dbReference type="AlphaFoldDB" id="A0A062TY92"/>
<keyword evidence="4" id="KW-1003">Cell membrane</keyword>
<evidence type="ECO:0000256" key="4">
    <source>
        <dbReference type="ARBA" id="ARBA00022475"/>
    </source>
</evidence>
<dbReference type="GO" id="GO:0005886">
    <property type="term" value="C:plasma membrane"/>
    <property type="evidence" value="ECO:0007669"/>
    <property type="project" value="UniProtKB-SubCell"/>
</dbReference>
<evidence type="ECO:0000256" key="2">
    <source>
        <dbReference type="ARBA" id="ARBA00009212"/>
    </source>
</evidence>
<evidence type="ECO:0000256" key="6">
    <source>
        <dbReference type="ARBA" id="ARBA00022989"/>
    </source>
</evidence>
<evidence type="ECO:0000256" key="1">
    <source>
        <dbReference type="ARBA" id="ARBA00004651"/>
    </source>
</evidence>
<organism evidence="8 9">
    <name type="scientific">Hyphomonas pacifica</name>
    <dbReference type="NCBI Taxonomy" id="1280941"/>
    <lineage>
        <taxon>Bacteria</taxon>
        <taxon>Pseudomonadati</taxon>
        <taxon>Pseudomonadota</taxon>
        <taxon>Alphaproteobacteria</taxon>
        <taxon>Hyphomonadales</taxon>
        <taxon>Hyphomonadaceae</taxon>
        <taxon>Hyphomonas</taxon>
    </lineage>
</organism>
<comment type="subcellular location">
    <subcellularLocation>
        <location evidence="1">Cell membrane</location>
        <topology evidence="1">Multi-pass membrane protein</topology>
    </subcellularLocation>
</comment>